<dbReference type="GO" id="GO:0006227">
    <property type="term" value="P:dUDP biosynthetic process"/>
    <property type="evidence" value="ECO:0007669"/>
    <property type="project" value="TreeGrafter"/>
</dbReference>
<dbReference type="GO" id="GO:0005524">
    <property type="term" value="F:ATP binding"/>
    <property type="evidence" value="ECO:0007669"/>
    <property type="project" value="UniProtKB-UniRule"/>
</dbReference>
<dbReference type="Gene3D" id="3.40.50.300">
    <property type="entry name" value="P-loop containing nucleotide triphosphate hydrolases"/>
    <property type="match status" value="1"/>
</dbReference>
<keyword evidence="4 7" id="KW-0547">Nucleotide-binding</keyword>
<dbReference type="GO" id="GO:0006235">
    <property type="term" value="P:dTTP biosynthetic process"/>
    <property type="evidence" value="ECO:0007669"/>
    <property type="project" value="UniProtKB-UniRule"/>
</dbReference>
<evidence type="ECO:0000259" key="8">
    <source>
        <dbReference type="Pfam" id="PF02223"/>
    </source>
</evidence>
<dbReference type="RefSeq" id="WP_084790850.1">
    <property type="nucleotide sequence ID" value="NZ_CP007536.1"/>
</dbReference>
<feature type="domain" description="Thymidylate kinase-like" evidence="8">
    <location>
        <begin position="12"/>
        <end position="189"/>
    </location>
</feature>
<dbReference type="GO" id="GO:0005737">
    <property type="term" value="C:cytoplasm"/>
    <property type="evidence" value="ECO:0007669"/>
    <property type="project" value="TreeGrafter"/>
</dbReference>
<name>A0A060HPK4_9ARCH</name>
<dbReference type="HAMAP" id="MF_00165">
    <property type="entry name" value="Thymidylate_kinase"/>
    <property type="match status" value="1"/>
</dbReference>
<gene>
    <name evidence="7" type="primary">tmk</name>
    <name evidence="9" type="ORF">NVIE_027930</name>
</gene>
<dbReference type="HOGENOM" id="CLU_049131_3_1_2"/>
<keyword evidence="2 7" id="KW-0808">Transferase</keyword>
<evidence type="ECO:0000313" key="10">
    <source>
        <dbReference type="Proteomes" id="UP000027093"/>
    </source>
</evidence>
<evidence type="ECO:0000256" key="5">
    <source>
        <dbReference type="ARBA" id="ARBA00022777"/>
    </source>
</evidence>
<dbReference type="KEGG" id="nvn:NVIE_027930"/>
<evidence type="ECO:0000256" key="4">
    <source>
        <dbReference type="ARBA" id="ARBA00022741"/>
    </source>
</evidence>
<keyword evidence="5 7" id="KW-0418">Kinase</keyword>
<dbReference type="GeneID" id="74948029"/>
<dbReference type="CDD" id="cd01672">
    <property type="entry name" value="TMPK"/>
    <property type="match status" value="1"/>
</dbReference>
<dbReference type="EC" id="2.7.4.9" evidence="7"/>
<dbReference type="PANTHER" id="PTHR10344:SF1">
    <property type="entry name" value="THYMIDYLATE KINASE"/>
    <property type="match status" value="1"/>
</dbReference>
<keyword evidence="10" id="KW-1185">Reference proteome</keyword>
<proteinExistence type="inferred from homology"/>
<reference evidence="9 10" key="1">
    <citation type="journal article" date="2014" name="Int. J. Syst. Evol. Microbiol.">
        <title>Nitrososphaera viennensis gen. nov., sp. nov., an aerobic and mesophilic, ammonia-oxidizing archaeon from soil and a member of the archaeal phylum Thaumarchaeota.</title>
        <authorList>
            <person name="Stieglmeier M."/>
            <person name="Klingl A."/>
            <person name="Alves R.J."/>
            <person name="Rittmann S.K."/>
            <person name="Melcher M."/>
            <person name="Leisch N."/>
            <person name="Schleper C."/>
        </authorList>
    </citation>
    <scope>NUCLEOTIDE SEQUENCE [LARGE SCALE GENOMIC DNA]</scope>
    <source>
        <strain evidence="9">EN76</strain>
    </source>
</reference>
<dbReference type="InterPro" id="IPR018094">
    <property type="entry name" value="Thymidylate_kinase"/>
</dbReference>
<comment type="catalytic activity">
    <reaction evidence="7">
        <text>dTMP + ATP = dTDP + ADP</text>
        <dbReference type="Rhea" id="RHEA:13517"/>
        <dbReference type="ChEBI" id="CHEBI:30616"/>
        <dbReference type="ChEBI" id="CHEBI:58369"/>
        <dbReference type="ChEBI" id="CHEBI:63528"/>
        <dbReference type="ChEBI" id="CHEBI:456216"/>
        <dbReference type="EC" id="2.7.4.9"/>
    </reaction>
</comment>
<evidence type="ECO:0000256" key="7">
    <source>
        <dbReference type="HAMAP-Rule" id="MF_00165"/>
    </source>
</evidence>
<dbReference type="STRING" id="926571.NVIE_027930"/>
<dbReference type="NCBIfam" id="TIGR00041">
    <property type="entry name" value="DTMP_kinase"/>
    <property type="match status" value="1"/>
</dbReference>
<dbReference type="GO" id="GO:0006233">
    <property type="term" value="P:dTDP biosynthetic process"/>
    <property type="evidence" value="ECO:0007669"/>
    <property type="project" value="InterPro"/>
</dbReference>
<dbReference type="Pfam" id="PF02223">
    <property type="entry name" value="Thymidylate_kin"/>
    <property type="match status" value="1"/>
</dbReference>
<evidence type="ECO:0000256" key="1">
    <source>
        <dbReference type="ARBA" id="ARBA00009776"/>
    </source>
</evidence>
<protein>
    <recommendedName>
        <fullName evidence="7">Probable thymidylate kinase</fullName>
        <ecNumber evidence="7">2.7.4.9</ecNumber>
    </recommendedName>
    <alternativeName>
        <fullName evidence="7">dTMP kinase</fullName>
    </alternativeName>
</protein>
<keyword evidence="3 7" id="KW-0545">Nucleotide biosynthesis</keyword>
<comment type="caution">
    <text evidence="7">Lacks conserved residue(s) required for the propagation of feature annotation.</text>
</comment>
<evidence type="ECO:0000256" key="3">
    <source>
        <dbReference type="ARBA" id="ARBA00022727"/>
    </source>
</evidence>
<accession>A0A060HPK4</accession>
<comment type="similarity">
    <text evidence="1 7">Belongs to the thymidylate kinase family.</text>
</comment>
<dbReference type="InterPro" id="IPR027417">
    <property type="entry name" value="P-loop_NTPase"/>
</dbReference>
<organism evidence="9 10">
    <name type="scientific">Nitrososphaera viennensis EN76</name>
    <dbReference type="NCBI Taxonomy" id="926571"/>
    <lineage>
        <taxon>Archaea</taxon>
        <taxon>Nitrososphaerota</taxon>
        <taxon>Nitrososphaeria</taxon>
        <taxon>Nitrososphaerales</taxon>
        <taxon>Nitrososphaeraceae</taxon>
        <taxon>Nitrososphaera</taxon>
    </lineage>
</organism>
<dbReference type="Proteomes" id="UP000027093">
    <property type="component" value="Chromosome"/>
</dbReference>
<dbReference type="InterPro" id="IPR039430">
    <property type="entry name" value="Thymidylate_kin-like_dom"/>
</dbReference>
<dbReference type="EMBL" id="CP007536">
    <property type="protein sequence ID" value="AIC17070.1"/>
    <property type="molecule type" value="Genomic_DNA"/>
</dbReference>
<dbReference type="AlphaFoldDB" id="A0A060HPK4"/>
<evidence type="ECO:0000313" key="9">
    <source>
        <dbReference type="EMBL" id="AIC17070.1"/>
    </source>
</evidence>
<keyword evidence="6 7" id="KW-0067">ATP-binding</keyword>
<evidence type="ECO:0000256" key="6">
    <source>
        <dbReference type="ARBA" id="ARBA00022840"/>
    </source>
</evidence>
<evidence type="ECO:0000256" key="2">
    <source>
        <dbReference type="ARBA" id="ARBA00022679"/>
    </source>
</evidence>
<dbReference type="OrthoDB" id="43083at2157"/>
<dbReference type="GO" id="GO:0004798">
    <property type="term" value="F:dTMP kinase activity"/>
    <property type="evidence" value="ECO:0007669"/>
    <property type="project" value="UniProtKB-UniRule"/>
</dbReference>
<dbReference type="SUPFAM" id="SSF52540">
    <property type="entry name" value="P-loop containing nucleoside triphosphate hydrolases"/>
    <property type="match status" value="1"/>
</dbReference>
<sequence length="199" mass="22416">MAVATRGKIIVIEGTDKAGKTTQSRMLQEAIKALGKICVVVDFPDYTTPIGTEIRAFLDGKRDYPAEVKHLLFSANRWEKKKEIESMVENGTIVIMNRYWQSNLVYGVSNGMDAGWLQKLDKGLPKEDMVLILLVNPSVSKNRAEVLDAFEGDAKLAAAAYKNYQKFARQFKWKVLDGSKGREQVHQEILKVVRKALKV</sequence>
<dbReference type="PANTHER" id="PTHR10344">
    <property type="entry name" value="THYMIDYLATE KINASE"/>
    <property type="match status" value="1"/>
</dbReference>